<dbReference type="GO" id="GO:0016020">
    <property type="term" value="C:membrane"/>
    <property type="evidence" value="ECO:0007669"/>
    <property type="project" value="UniProtKB-SubCell"/>
</dbReference>
<dbReference type="EMBL" id="MU001631">
    <property type="protein sequence ID" value="KAF2488155.1"/>
    <property type="molecule type" value="Genomic_DNA"/>
</dbReference>
<evidence type="ECO:0000256" key="9">
    <source>
        <dbReference type="SAM" id="Phobius"/>
    </source>
</evidence>
<feature type="transmembrane region" description="Helical" evidence="9">
    <location>
        <begin position="542"/>
        <end position="560"/>
    </location>
</feature>
<feature type="transmembrane region" description="Helical" evidence="9">
    <location>
        <begin position="511"/>
        <end position="530"/>
    </location>
</feature>
<evidence type="ECO:0000256" key="5">
    <source>
        <dbReference type="ARBA" id="ARBA00022856"/>
    </source>
</evidence>
<feature type="transmembrane region" description="Helical" evidence="9">
    <location>
        <begin position="108"/>
        <end position="129"/>
    </location>
</feature>
<dbReference type="RefSeq" id="XP_033594724.1">
    <property type="nucleotide sequence ID" value="XM_033730557.1"/>
</dbReference>
<feature type="transmembrane region" description="Helical" evidence="9">
    <location>
        <begin position="141"/>
        <end position="161"/>
    </location>
</feature>
<dbReference type="GeneID" id="54471559"/>
<gene>
    <name evidence="10" type="ORF">BDY17DRAFT_244679</name>
</gene>
<keyword evidence="8 9" id="KW-0472">Membrane</keyword>
<feature type="transmembrane region" description="Helical" evidence="9">
    <location>
        <begin position="434"/>
        <end position="454"/>
    </location>
</feature>
<evidence type="ECO:0000256" key="4">
    <source>
        <dbReference type="ARBA" id="ARBA00022692"/>
    </source>
</evidence>
<feature type="transmembrane region" description="Helical" evidence="9">
    <location>
        <begin position="66"/>
        <end position="87"/>
    </location>
</feature>
<name>A0A6A6Q773_9PEZI</name>
<keyword evidence="4 9" id="KW-0812">Transmembrane</keyword>
<reference evidence="10" key="1">
    <citation type="journal article" date="2020" name="Stud. Mycol.">
        <title>101 Dothideomycetes genomes: a test case for predicting lifestyles and emergence of pathogens.</title>
        <authorList>
            <person name="Haridas S."/>
            <person name="Albert R."/>
            <person name="Binder M."/>
            <person name="Bloem J."/>
            <person name="Labutti K."/>
            <person name="Salamov A."/>
            <person name="Andreopoulos B."/>
            <person name="Baker S."/>
            <person name="Barry K."/>
            <person name="Bills G."/>
            <person name="Bluhm B."/>
            <person name="Cannon C."/>
            <person name="Castanera R."/>
            <person name="Culley D."/>
            <person name="Daum C."/>
            <person name="Ezra D."/>
            <person name="Gonzalez J."/>
            <person name="Henrissat B."/>
            <person name="Kuo A."/>
            <person name="Liang C."/>
            <person name="Lipzen A."/>
            <person name="Lutzoni F."/>
            <person name="Magnuson J."/>
            <person name="Mondo S."/>
            <person name="Nolan M."/>
            <person name="Ohm R."/>
            <person name="Pangilinan J."/>
            <person name="Park H.-J."/>
            <person name="Ramirez L."/>
            <person name="Alfaro M."/>
            <person name="Sun H."/>
            <person name="Tritt A."/>
            <person name="Yoshinaga Y."/>
            <person name="Zwiers L.-H."/>
            <person name="Turgeon B."/>
            <person name="Goodwin S."/>
            <person name="Spatafora J."/>
            <person name="Crous P."/>
            <person name="Grigoriev I."/>
        </authorList>
    </citation>
    <scope>NUCLEOTIDE SEQUENCE</scope>
    <source>
        <strain evidence="10">CBS 113389</strain>
    </source>
</reference>
<evidence type="ECO:0000256" key="7">
    <source>
        <dbReference type="ARBA" id="ARBA00022989"/>
    </source>
</evidence>
<feature type="transmembrane region" description="Helical" evidence="9">
    <location>
        <begin position="460"/>
        <end position="490"/>
    </location>
</feature>
<feature type="transmembrane region" description="Helical" evidence="9">
    <location>
        <begin position="690"/>
        <end position="712"/>
    </location>
</feature>
<dbReference type="InterPro" id="IPR004813">
    <property type="entry name" value="OPT"/>
</dbReference>
<evidence type="ECO:0000256" key="3">
    <source>
        <dbReference type="ARBA" id="ARBA00022448"/>
    </source>
</evidence>
<dbReference type="GO" id="GO:0035673">
    <property type="term" value="F:oligopeptide transmembrane transporter activity"/>
    <property type="evidence" value="ECO:0007669"/>
    <property type="project" value="InterPro"/>
</dbReference>
<feature type="transmembrane region" description="Helical" evidence="9">
    <location>
        <begin position="643"/>
        <end position="669"/>
    </location>
</feature>
<feature type="transmembrane region" description="Helical" evidence="9">
    <location>
        <begin position="276"/>
        <end position="295"/>
    </location>
</feature>
<dbReference type="GO" id="GO:0015031">
    <property type="term" value="P:protein transport"/>
    <property type="evidence" value="ECO:0007669"/>
    <property type="project" value="UniProtKB-KW"/>
</dbReference>
<dbReference type="AlphaFoldDB" id="A0A6A6Q773"/>
<feature type="transmembrane region" description="Helical" evidence="9">
    <location>
        <begin position="197"/>
        <end position="217"/>
    </location>
</feature>
<dbReference type="OrthoDB" id="9986677at2759"/>
<keyword evidence="3" id="KW-0813">Transport</keyword>
<dbReference type="NCBIfam" id="TIGR00728">
    <property type="entry name" value="OPT_sfam"/>
    <property type="match status" value="1"/>
</dbReference>
<proteinExistence type="inferred from homology"/>
<feature type="transmembrane region" description="Helical" evidence="9">
    <location>
        <begin position="41"/>
        <end position="60"/>
    </location>
</feature>
<evidence type="ECO:0000256" key="2">
    <source>
        <dbReference type="ARBA" id="ARBA00008807"/>
    </source>
</evidence>
<evidence type="ECO:0000313" key="11">
    <source>
        <dbReference type="Proteomes" id="UP000799767"/>
    </source>
</evidence>
<comment type="similarity">
    <text evidence="2">Belongs to the oligopeptide OPT transporter family.</text>
</comment>
<evidence type="ECO:0000313" key="10">
    <source>
        <dbReference type="EMBL" id="KAF2488155.1"/>
    </source>
</evidence>
<dbReference type="Pfam" id="PF03169">
    <property type="entry name" value="OPT"/>
    <property type="match status" value="1"/>
</dbReference>
<keyword evidence="11" id="KW-1185">Reference proteome</keyword>
<protein>
    <submittedName>
        <fullName evidence="10">Peptide transporter MTD1</fullName>
    </submittedName>
</protein>
<organism evidence="10 11">
    <name type="scientific">Neohortaea acidophila</name>
    <dbReference type="NCBI Taxonomy" id="245834"/>
    <lineage>
        <taxon>Eukaryota</taxon>
        <taxon>Fungi</taxon>
        <taxon>Dikarya</taxon>
        <taxon>Ascomycota</taxon>
        <taxon>Pezizomycotina</taxon>
        <taxon>Dothideomycetes</taxon>
        <taxon>Dothideomycetidae</taxon>
        <taxon>Mycosphaerellales</taxon>
        <taxon>Teratosphaeriaceae</taxon>
        <taxon>Neohortaea</taxon>
    </lineage>
</organism>
<accession>A0A6A6Q773</accession>
<keyword evidence="7 9" id="KW-1133">Transmembrane helix</keyword>
<comment type="subcellular location">
    <subcellularLocation>
        <location evidence="1">Membrane</location>
        <topology evidence="1">Multi-pass membrane protein</topology>
    </subcellularLocation>
</comment>
<evidence type="ECO:0000256" key="8">
    <source>
        <dbReference type="ARBA" id="ARBA00023136"/>
    </source>
</evidence>
<dbReference type="Proteomes" id="UP000799767">
    <property type="component" value="Unassembled WGS sequence"/>
</dbReference>
<evidence type="ECO:0000256" key="6">
    <source>
        <dbReference type="ARBA" id="ARBA00022927"/>
    </source>
</evidence>
<dbReference type="PANTHER" id="PTHR22601">
    <property type="entry name" value="ISP4 LIKE PROTEIN"/>
    <property type="match status" value="1"/>
</dbReference>
<feature type="transmembrane region" description="Helical" evidence="9">
    <location>
        <begin position="613"/>
        <end position="631"/>
    </location>
</feature>
<evidence type="ECO:0000256" key="1">
    <source>
        <dbReference type="ARBA" id="ARBA00004141"/>
    </source>
</evidence>
<sequence length="741" mass="82229">MGEGTGGDEILHHEATKTDILTHTMHVEDDPTVPAITFRSIFLGCGLSIFGGVLSGIYYFKPQTIVLTPVFLAVMSFLLGEAMSLGIPRKGAVGRFLNPFPFNKKEHLMIIIMANAASISALGIEVIAATRLYYGHRLSDGVSIFLLLSGQFLGYGIAGLMRKTLVYPKNMLWPSTIPVISMLETLHRRLPETRKPLKVFLIVFACIFCWEIIPEWICPILTGVSVFCLANQHSTTFTYIFGGATGDEGLGLFSLCLDWQYISGGYSPLFYPMDSLISQGIGVCLCMIVFCAVFFTNTWDALKYPFLGQVILSNTSSAGNPVQWQQEKAIGPNNRINMTAVDELGLPNFSSSNVLNLMMQNMCTSAAVVHMVLWYRRELMATVSYLDPRGLRNFRQFPEKVRRMFQRSDVPEENKDYYDPHYALMRAYKPAPTWWFGLVLIASVVVALVILYTSDATLPWWGFLVAAILGWVLIAILGSLQAITGVAYVVQSMVQMIGGYLQPGDPVANMYFSLYGYNALLQGVLLSQDLKMSQYGHLAPRITFFAQMLGTFIGACFNYVMANSIITNQFATLRTVQGTNIWSGQQAQQFNGQAVAFGGLPHQLFSVGSKYEWVTLATLPGFLVPFVPWLAHKRWPNAGFDNIITPLILYYIVYLNVGINSSIMSYFIIGFASQYWLRKYRPNVFVRYNYLVSAALDGGTSVIVFILSFAVAGAGGPAVPFPIYWGNNANGNLDRCAYANG</sequence>
<dbReference type="InterPro" id="IPR004648">
    <property type="entry name" value="Oligpept_transpt"/>
</dbReference>
<keyword evidence="6" id="KW-0653">Protein transport</keyword>
<keyword evidence="5" id="KW-0571">Peptide transport</keyword>